<accession>A0A381Z2G5</accession>
<dbReference type="NCBIfam" id="TIGR00434">
    <property type="entry name" value="cysH"/>
    <property type="match status" value="1"/>
</dbReference>
<dbReference type="GO" id="GO:0004604">
    <property type="term" value="F:phosphoadenylyl-sulfate reductase (thioredoxin) activity"/>
    <property type="evidence" value="ECO:0007669"/>
    <property type="project" value="InterPro"/>
</dbReference>
<keyword evidence="3" id="KW-0560">Oxidoreductase</keyword>
<dbReference type="PANTHER" id="PTHR46482:SF9">
    <property type="entry name" value="5'-ADENYLYLSULFATE REDUCTASE 1, CHLOROPLASTIC"/>
    <property type="match status" value="1"/>
</dbReference>
<keyword evidence="4" id="KW-0408">Iron</keyword>
<evidence type="ECO:0000256" key="4">
    <source>
        <dbReference type="ARBA" id="ARBA00023004"/>
    </source>
</evidence>
<evidence type="ECO:0000313" key="7">
    <source>
        <dbReference type="EMBL" id="SVA83131.1"/>
    </source>
</evidence>
<evidence type="ECO:0000256" key="5">
    <source>
        <dbReference type="ARBA" id="ARBA00023014"/>
    </source>
</evidence>
<dbReference type="PIRSF" id="PIRSF000857">
    <property type="entry name" value="PAPS_reductase"/>
    <property type="match status" value="1"/>
</dbReference>
<dbReference type="CDD" id="cd23945">
    <property type="entry name" value="PAPS_reductase"/>
    <property type="match status" value="1"/>
</dbReference>
<gene>
    <name evidence="7" type="ORF">METZ01_LOCUS135985</name>
</gene>
<keyword evidence="2" id="KW-0479">Metal-binding</keyword>
<name>A0A381Z2G5_9ZZZZ</name>
<sequence length="247" mass="28278">MALVSPRFSKLELSKINECLEAGTTEDVLKWVESTFGSNAAQISSFGLEDQALFYIYWTVTKDARLITLDTLRLPTETYSLFDQTKLRYGVDVEFYYPKLNSVAKMVNKHGNNLFYKGRANRELCCGVRKIEPLGRALSDLDAWITGLRRDQGMDRGSINIVEWDTAHNNYKVNPLANWTFKQVRDFIDANEIPYNELHNKGYPSLGCAPCTRAIEPGEEIRAGRWWWETDSNAKECGIHLIKPAKR</sequence>
<dbReference type="GO" id="GO:0046872">
    <property type="term" value="F:metal ion binding"/>
    <property type="evidence" value="ECO:0007669"/>
    <property type="project" value="UniProtKB-KW"/>
</dbReference>
<evidence type="ECO:0000256" key="3">
    <source>
        <dbReference type="ARBA" id="ARBA00023002"/>
    </source>
</evidence>
<dbReference type="InterPro" id="IPR004511">
    <property type="entry name" value="PAPS/APS_Rdtase"/>
</dbReference>
<dbReference type="Gene3D" id="3.40.50.620">
    <property type="entry name" value="HUPs"/>
    <property type="match status" value="1"/>
</dbReference>
<dbReference type="GO" id="GO:0019379">
    <property type="term" value="P:sulfate assimilation, phosphoadenylyl sulfate reduction by phosphoadenylyl-sulfate reductase (thioredoxin)"/>
    <property type="evidence" value="ECO:0007669"/>
    <property type="project" value="InterPro"/>
</dbReference>
<dbReference type="Pfam" id="PF01507">
    <property type="entry name" value="PAPS_reduct"/>
    <property type="match status" value="1"/>
</dbReference>
<protein>
    <recommendedName>
        <fullName evidence="6">Phosphoadenosine phosphosulphate reductase domain-containing protein</fullName>
    </recommendedName>
</protein>
<organism evidence="7">
    <name type="scientific">marine metagenome</name>
    <dbReference type="NCBI Taxonomy" id="408172"/>
    <lineage>
        <taxon>unclassified sequences</taxon>
        <taxon>metagenomes</taxon>
        <taxon>ecological metagenomes</taxon>
    </lineage>
</organism>
<keyword evidence="5" id="KW-0411">Iron-sulfur</keyword>
<proteinExistence type="inferred from homology"/>
<evidence type="ECO:0000256" key="1">
    <source>
        <dbReference type="ARBA" id="ARBA00001966"/>
    </source>
</evidence>
<evidence type="ECO:0000256" key="2">
    <source>
        <dbReference type="ARBA" id="ARBA00022723"/>
    </source>
</evidence>
<dbReference type="AlphaFoldDB" id="A0A381Z2G5"/>
<dbReference type="NCBIfam" id="NF002537">
    <property type="entry name" value="PRK02090.1"/>
    <property type="match status" value="1"/>
</dbReference>
<comment type="cofactor">
    <cofactor evidence="1">
        <name>[4Fe-4S] cluster</name>
        <dbReference type="ChEBI" id="CHEBI:49883"/>
    </cofactor>
</comment>
<dbReference type="PANTHER" id="PTHR46482">
    <property type="entry name" value="5'-ADENYLYLSULFATE REDUCTASE 3, CHLOROPLASTIC"/>
    <property type="match status" value="1"/>
</dbReference>
<evidence type="ECO:0000259" key="6">
    <source>
        <dbReference type="Pfam" id="PF01507"/>
    </source>
</evidence>
<dbReference type="GO" id="GO:0051536">
    <property type="term" value="F:iron-sulfur cluster binding"/>
    <property type="evidence" value="ECO:0007669"/>
    <property type="project" value="UniProtKB-KW"/>
</dbReference>
<dbReference type="SUPFAM" id="SSF52402">
    <property type="entry name" value="Adenine nucleotide alpha hydrolases-like"/>
    <property type="match status" value="1"/>
</dbReference>
<dbReference type="HAMAP" id="MF_00063">
    <property type="entry name" value="CysH"/>
    <property type="match status" value="1"/>
</dbReference>
<dbReference type="EMBL" id="UINC01019612">
    <property type="protein sequence ID" value="SVA83131.1"/>
    <property type="molecule type" value="Genomic_DNA"/>
</dbReference>
<dbReference type="InterPro" id="IPR014729">
    <property type="entry name" value="Rossmann-like_a/b/a_fold"/>
</dbReference>
<dbReference type="InterPro" id="IPR002500">
    <property type="entry name" value="PAPS_reduct_dom"/>
</dbReference>
<reference evidence="7" key="1">
    <citation type="submission" date="2018-05" db="EMBL/GenBank/DDBJ databases">
        <authorList>
            <person name="Lanie J.A."/>
            <person name="Ng W.-L."/>
            <person name="Kazmierczak K.M."/>
            <person name="Andrzejewski T.M."/>
            <person name="Davidsen T.M."/>
            <person name="Wayne K.J."/>
            <person name="Tettelin H."/>
            <person name="Glass J.I."/>
            <person name="Rusch D."/>
            <person name="Podicherti R."/>
            <person name="Tsui H.-C.T."/>
            <person name="Winkler M.E."/>
        </authorList>
    </citation>
    <scope>NUCLEOTIDE SEQUENCE</scope>
</reference>
<feature type="domain" description="Phosphoadenosine phosphosulphate reductase" evidence="6">
    <location>
        <begin position="41"/>
        <end position="214"/>
    </location>
</feature>